<keyword evidence="4" id="KW-1185">Reference proteome</keyword>
<dbReference type="AlphaFoldDB" id="A0A968GJ47"/>
<reference evidence="3" key="1">
    <citation type="submission" date="2020-03" db="EMBL/GenBank/DDBJ databases">
        <title>Spirochaetal bacteria isolated from arthropods constitute a novel genus Entomospira genus novum within the order Spirochaetales.</title>
        <authorList>
            <person name="Grana-Miraglia L."/>
            <person name="Sikutova S."/>
            <person name="Fingerle V."/>
            <person name="Sing A."/>
            <person name="Castillo-Ramirez S."/>
            <person name="Margos G."/>
            <person name="Rudolf I."/>
        </authorList>
    </citation>
    <scope>NUCLEOTIDE SEQUENCE</scope>
    <source>
        <strain evidence="3">BR149</strain>
    </source>
</reference>
<feature type="domain" description="5'-Nucleotidase C-terminal" evidence="2">
    <location>
        <begin position="324"/>
        <end position="468"/>
    </location>
</feature>
<comment type="similarity">
    <text evidence="1">Belongs to the 5'-nucleotidase family.</text>
</comment>
<dbReference type="PRINTS" id="PR01607">
    <property type="entry name" value="APYRASEFAMLY"/>
</dbReference>
<dbReference type="SUPFAM" id="SSF55816">
    <property type="entry name" value="5'-nucleotidase (syn. UDP-sugar hydrolase), C-terminal domain"/>
    <property type="match status" value="1"/>
</dbReference>
<keyword evidence="1" id="KW-0547">Nucleotide-binding</keyword>
<sequence>MSKVKPIILLTGLLALLSGCSKQKASFELEIITTSNLSGQALTPSEENINYTTIANYKAFLQEEQENVLLFDLGDYIHGTAIANFDKGLNVVKVMNAVGYDAATIGNLEFNFGGAQLAILKSEADFPILVGNVRKRGEMESFPQYKSFTINGARIAVVGVTTPDIQWKVAQKNIEGWEVSDPIKVLKEIIPKLRKEHDFIILLSHLGDEGEITPAILAERVNGIDLIIDQHDPTIPAEGTVVGKTTILSGFIDAHGLLHTSIAVEKGNITAIVNRPLDLSAEELNAGYTLRESAQSVQVLLRNINRGFDDFLNTVLSFSSIYLDGTRESVRTSETNLGRLIADGLRADAGTQLAFMNGGGIRSSMNAGDITFGNILSVLPFDGDIVSIEVTGQDLKDALEHGLREYPEPNAGFPHVSGFTYSYNLSAPAGSRIVEIWIDEKPINLEATYTIALLDFLATGGDGYTMFKKPIIQTFSKEADAFTSYIRNGSEEIFTRVTQPRSWSAQ</sequence>
<keyword evidence="1" id="KW-0378">Hydrolase</keyword>
<gene>
    <name evidence="3" type="ORF">HCT48_06730</name>
</gene>
<comment type="caution">
    <text evidence="3">The sequence shown here is derived from an EMBL/GenBank/DDBJ whole genome shotgun (WGS) entry which is preliminary data.</text>
</comment>
<dbReference type="PANTHER" id="PTHR11575:SF24">
    <property type="entry name" value="5'-NUCLEOTIDASE"/>
    <property type="match status" value="1"/>
</dbReference>
<evidence type="ECO:0000313" key="3">
    <source>
        <dbReference type="EMBL" id="NIZ69899.1"/>
    </source>
</evidence>
<dbReference type="EMBL" id="JAATLM010000001">
    <property type="protein sequence ID" value="NIZ69899.1"/>
    <property type="molecule type" value="Genomic_DNA"/>
</dbReference>
<dbReference type="InterPro" id="IPR029052">
    <property type="entry name" value="Metallo-depent_PP-like"/>
</dbReference>
<dbReference type="GO" id="GO:0009166">
    <property type="term" value="P:nucleotide catabolic process"/>
    <property type="evidence" value="ECO:0007669"/>
    <property type="project" value="InterPro"/>
</dbReference>
<proteinExistence type="inferred from homology"/>
<dbReference type="PROSITE" id="PS51257">
    <property type="entry name" value="PROKAR_LIPOPROTEIN"/>
    <property type="match status" value="1"/>
</dbReference>
<dbReference type="GO" id="GO:0000166">
    <property type="term" value="F:nucleotide binding"/>
    <property type="evidence" value="ECO:0007669"/>
    <property type="project" value="UniProtKB-KW"/>
</dbReference>
<dbReference type="RefSeq" id="WP_167695969.1">
    <property type="nucleotide sequence ID" value="NZ_CP118181.1"/>
</dbReference>
<dbReference type="InterPro" id="IPR006179">
    <property type="entry name" value="5_nucleotidase/apyrase"/>
</dbReference>
<evidence type="ECO:0000313" key="4">
    <source>
        <dbReference type="Proteomes" id="UP000778951"/>
    </source>
</evidence>
<accession>A0A968GJ47</accession>
<evidence type="ECO:0000256" key="1">
    <source>
        <dbReference type="RuleBase" id="RU362119"/>
    </source>
</evidence>
<dbReference type="SUPFAM" id="SSF56300">
    <property type="entry name" value="Metallo-dependent phosphatases"/>
    <property type="match status" value="1"/>
</dbReference>
<dbReference type="Proteomes" id="UP000778951">
    <property type="component" value="Unassembled WGS sequence"/>
</dbReference>
<evidence type="ECO:0000259" key="2">
    <source>
        <dbReference type="Pfam" id="PF02872"/>
    </source>
</evidence>
<dbReference type="Gene3D" id="3.60.21.10">
    <property type="match status" value="1"/>
</dbReference>
<protein>
    <submittedName>
        <fullName evidence="3">Bifunctional metallophosphatase/5'-nucleotidase</fullName>
    </submittedName>
</protein>
<dbReference type="Gene3D" id="3.90.780.10">
    <property type="entry name" value="5'-Nucleotidase, C-terminal domain"/>
    <property type="match status" value="1"/>
</dbReference>
<dbReference type="PANTHER" id="PTHR11575">
    <property type="entry name" value="5'-NUCLEOTIDASE-RELATED"/>
    <property type="match status" value="1"/>
</dbReference>
<organism evidence="3 4">
    <name type="scientific">Entomospira culicis</name>
    <dbReference type="NCBI Taxonomy" id="2719989"/>
    <lineage>
        <taxon>Bacteria</taxon>
        <taxon>Pseudomonadati</taxon>
        <taxon>Spirochaetota</taxon>
        <taxon>Spirochaetia</taxon>
        <taxon>Spirochaetales</taxon>
        <taxon>Spirochaetaceae</taxon>
        <taxon>Entomospira</taxon>
    </lineage>
</organism>
<dbReference type="InterPro" id="IPR008334">
    <property type="entry name" value="5'-Nucleotdase_C"/>
</dbReference>
<name>A0A968GJ47_9SPIO</name>
<dbReference type="GO" id="GO:0016787">
    <property type="term" value="F:hydrolase activity"/>
    <property type="evidence" value="ECO:0007669"/>
    <property type="project" value="UniProtKB-KW"/>
</dbReference>
<dbReference type="Pfam" id="PF02872">
    <property type="entry name" value="5_nucleotid_C"/>
    <property type="match status" value="1"/>
</dbReference>
<dbReference type="InterPro" id="IPR036907">
    <property type="entry name" value="5'-Nucleotdase_C_sf"/>
</dbReference>